<dbReference type="OrthoDB" id="415358at2759"/>
<dbReference type="AlphaFoldDB" id="A0A6A5C630"/>
<dbReference type="VEuPathDB" id="AmoebaDB:NF0038610"/>
<evidence type="ECO:0000313" key="5">
    <source>
        <dbReference type="Proteomes" id="UP000444721"/>
    </source>
</evidence>
<evidence type="ECO:0000259" key="3">
    <source>
        <dbReference type="Pfam" id="PF13621"/>
    </source>
</evidence>
<dbReference type="Pfam" id="PF13621">
    <property type="entry name" value="Cupin_8"/>
    <property type="match status" value="1"/>
</dbReference>
<dbReference type="RefSeq" id="XP_044565638.1">
    <property type="nucleotide sequence ID" value="XM_044703263.1"/>
</dbReference>
<dbReference type="VEuPathDB" id="AmoebaDB:NfTy_037290"/>
<dbReference type="VEuPathDB" id="AmoebaDB:FDP41_012713"/>
<feature type="compositionally biased region" description="Low complexity" evidence="1">
    <location>
        <begin position="1"/>
        <end position="18"/>
    </location>
</feature>
<evidence type="ECO:0000256" key="1">
    <source>
        <dbReference type="SAM" id="MobiDB-lite"/>
    </source>
</evidence>
<keyword evidence="2" id="KW-1133">Transmembrane helix</keyword>
<dbReference type="GeneID" id="68119928"/>
<gene>
    <name evidence="4" type="ORF">FDP41_012713</name>
</gene>
<protein>
    <recommendedName>
        <fullName evidence="3">Cupin-like domain-containing protein</fullName>
    </recommendedName>
</protein>
<evidence type="ECO:0000313" key="4">
    <source>
        <dbReference type="EMBL" id="KAF0980925.1"/>
    </source>
</evidence>
<dbReference type="PANTHER" id="PTHR12461:SF105">
    <property type="entry name" value="HYPOXIA-INDUCIBLE FACTOR 1-ALPHA INHIBITOR"/>
    <property type="match status" value="1"/>
</dbReference>
<dbReference type="SUPFAM" id="SSF51197">
    <property type="entry name" value="Clavaminate synthase-like"/>
    <property type="match status" value="1"/>
</dbReference>
<proteinExistence type="predicted"/>
<feature type="region of interest" description="Disordered" evidence="1">
    <location>
        <begin position="1"/>
        <end position="20"/>
    </location>
</feature>
<dbReference type="Gene3D" id="2.60.120.650">
    <property type="entry name" value="Cupin"/>
    <property type="match status" value="1"/>
</dbReference>
<organism evidence="4 5">
    <name type="scientific">Naegleria fowleri</name>
    <name type="common">Brain eating amoeba</name>
    <dbReference type="NCBI Taxonomy" id="5763"/>
    <lineage>
        <taxon>Eukaryota</taxon>
        <taxon>Discoba</taxon>
        <taxon>Heterolobosea</taxon>
        <taxon>Tetramitia</taxon>
        <taxon>Eutetramitia</taxon>
        <taxon>Vahlkampfiidae</taxon>
        <taxon>Naegleria</taxon>
    </lineage>
</organism>
<keyword evidence="2" id="KW-0812">Transmembrane</keyword>
<dbReference type="PANTHER" id="PTHR12461">
    <property type="entry name" value="HYPOXIA-INDUCIBLE FACTOR 1 ALPHA INHIBITOR-RELATED"/>
    <property type="match status" value="1"/>
</dbReference>
<dbReference type="OMA" id="HDIPKWP"/>
<reference evidence="4 5" key="1">
    <citation type="journal article" date="2019" name="Sci. Rep.">
        <title>Nanopore sequencing improves the draft genome of the human pathogenic amoeba Naegleria fowleri.</title>
        <authorList>
            <person name="Liechti N."/>
            <person name="Schurch N."/>
            <person name="Bruggmann R."/>
            <person name="Wittwer M."/>
        </authorList>
    </citation>
    <scope>NUCLEOTIDE SEQUENCE [LARGE SCALE GENOMIC DNA]</scope>
    <source>
        <strain evidence="4 5">ATCC 30894</strain>
    </source>
</reference>
<keyword evidence="5" id="KW-1185">Reference proteome</keyword>
<dbReference type="Proteomes" id="UP000444721">
    <property type="component" value="Unassembled WGS sequence"/>
</dbReference>
<accession>A0A6A5C630</accession>
<comment type="caution">
    <text evidence="4">The sequence shown here is derived from an EMBL/GenBank/DDBJ whole genome shotgun (WGS) entry which is preliminary data.</text>
</comment>
<evidence type="ECO:0000256" key="2">
    <source>
        <dbReference type="SAM" id="Phobius"/>
    </source>
</evidence>
<sequence>MSSLTDSSADSTSSSSRDNTSRHFVGTYWTLLIHQLKIAKRQLLENEKSRKLLQQTKEFYAFALEFSKQDLIQFLQDRMKIVFYCFIAGLLIGFFLLSHSHANLSQQQEPHSSHPRNSFSFPLPEGFHPDTTSQHDLNLLRHFFMVSSRSLLSYEGGNIDAFDSKVLKSSNLAIATSGMTIQNLDPTLFFKNFTLKSKPLLLEKACAGWKAKREWTNIQYLQSSVDASTQILVEKSKNDLIYGTVVPGQTTQFETTNFQTFWSKWWLKKHRVALIENIKHFKQLQHDIPKWPFLFSNGFYSHISTHLIMMSHELATRLKLNLYETLHCQFVGSSSFLLYDPFQLDLLYSNQQNPLHIEFNPYHPDFELHPLSKFARSLHAELKEGDCLFIPSFWIYSHKTHSHNQQDDATSLNIGVQYQYSPVSTAQRVAFESVRQ</sequence>
<feature type="transmembrane region" description="Helical" evidence="2">
    <location>
        <begin position="81"/>
        <end position="98"/>
    </location>
</feature>
<dbReference type="EMBL" id="VFQX01000016">
    <property type="protein sequence ID" value="KAF0980925.1"/>
    <property type="molecule type" value="Genomic_DNA"/>
</dbReference>
<keyword evidence="2" id="KW-0472">Membrane</keyword>
<name>A0A6A5C630_NAEFO</name>
<dbReference type="InterPro" id="IPR041667">
    <property type="entry name" value="Cupin_8"/>
</dbReference>
<feature type="domain" description="Cupin-like" evidence="3">
    <location>
        <begin position="186"/>
        <end position="424"/>
    </location>
</feature>